<evidence type="ECO:0000313" key="2">
    <source>
        <dbReference type="EMBL" id="KAF6038842.1"/>
    </source>
</evidence>
<comment type="caution">
    <text evidence="2">The sequence shown here is derived from an EMBL/GenBank/DDBJ whole genome shotgun (WGS) entry which is preliminary data.</text>
</comment>
<sequence>MATAGDVPSTTKTPDTTDHTNTGEVNEQLVQLRRAQMLHISQPKKRPIPAPTYDGTTDVETFLRQFDSIAAHNTWETDERGLWLTLALRGEAAKCVVSDHDAEIRNQLLQRHGLRESRAYLMLKKIKFRLGEDLNMFICQLRRILSTAHPNLDENELEAMAIKELLTQIPANQPAMWALRVKPHQCARNQRNIRGIY</sequence>
<dbReference type="EMBL" id="VXIV02000341">
    <property type="protein sequence ID" value="KAF6038842.1"/>
    <property type="molecule type" value="Genomic_DNA"/>
</dbReference>
<reference evidence="2" key="1">
    <citation type="submission" date="2020-06" db="EMBL/GenBank/DDBJ databases">
        <title>Draft genome of Bugula neritina, a colonial animal packing powerful symbionts and potential medicines.</title>
        <authorList>
            <person name="Rayko M."/>
        </authorList>
    </citation>
    <scope>NUCLEOTIDE SEQUENCE [LARGE SCALE GENOMIC DNA]</scope>
    <source>
        <strain evidence="2">Kwan_BN1</strain>
    </source>
</reference>
<proteinExistence type="predicted"/>
<dbReference type="OrthoDB" id="6091153at2759"/>
<dbReference type="Proteomes" id="UP000593567">
    <property type="component" value="Unassembled WGS sequence"/>
</dbReference>
<feature type="region of interest" description="Disordered" evidence="1">
    <location>
        <begin position="1"/>
        <end position="23"/>
    </location>
</feature>
<dbReference type="AlphaFoldDB" id="A0A7J7KJF7"/>
<accession>A0A7J7KJF7</accession>
<organism evidence="2 3">
    <name type="scientific">Bugula neritina</name>
    <name type="common">Brown bryozoan</name>
    <name type="synonym">Sertularia neritina</name>
    <dbReference type="NCBI Taxonomy" id="10212"/>
    <lineage>
        <taxon>Eukaryota</taxon>
        <taxon>Metazoa</taxon>
        <taxon>Spiralia</taxon>
        <taxon>Lophotrochozoa</taxon>
        <taxon>Bryozoa</taxon>
        <taxon>Gymnolaemata</taxon>
        <taxon>Cheilostomatida</taxon>
        <taxon>Flustrina</taxon>
        <taxon>Buguloidea</taxon>
        <taxon>Bugulidae</taxon>
        <taxon>Bugula</taxon>
    </lineage>
</organism>
<evidence type="ECO:0000313" key="3">
    <source>
        <dbReference type="Proteomes" id="UP000593567"/>
    </source>
</evidence>
<name>A0A7J7KJF7_BUGNE</name>
<protein>
    <submittedName>
        <fullName evidence="2">Uncharacterized protein</fullName>
    </submittedName>
</protein>
<gene>
    <name evidence="2" type="ORF">EB796_002844</name>
</gene>
<feature type="compositionally biased region" description="Low complexity" evidence="1">
    <location>
        <begin position="10"/>
        <end position="22"/>
    </location>
</feature>
<keyword evidence="3" id="KW-1185">Reference proteome</keyword>
<evidence type="ECO:0000256" key="1">
    <source>
        <dbReference type="SAM" id="MobiDB-lite"/>
    </source>
</evidence>